<dbReference type="AlphaFoldDB" id="A0AAV2RM87"/>
<organism evidence="2 3">
    <name type="scientific">Meganyctiphanes norvegica</name>
    <name type="common">Northern krill</name>
    <name type="synonym">Thysanopoda norvegica</name>
    <dbReference type="NCBI Taxonomy" id="48144"/>
    <lineage>
        <taxon>Eukaryota</taxon>
        <taxon>Metazoa</taxon>
        <taxon>Ecdysozoa</taxon>
        <taxon>Arthropoda</taxon>
        <taxon>Crustacea</taxon>
        <taxon>Multicrustacea</taxon>
        <taxon>Malacostraca</taxon>
        <taxon>Eumalacostraca</taxon>
        <taxon>Eucarida</taxon>
        <taxon>Euphausiacea</taxon>
        <taxon>Euphausiidae</taxon>
        <taxon>Meganyctiphanes</taxon>
    </lineage>
</organism>
<evidence type="ECO:0000256" key="1">
    <source>
        <dbReference type="SAM" id="SignalP"/>
    </source>
</evidence>
<proteinExistence type="predicted"/>
<comment type="caution">
    <text evidence="2">The sequence shown here is derived from an EMBL/GenBank/DDBJ whole genome shotgun (WGS) entry which is preliminary data.</text>
</comment>
<feature type="signal peptide" evidence="1">
    <location>
        <begin position="1"/>
        <end position="38"/>
    </location>
</feature>
<protein>
    <submittedName>
        <fullName evidence="2">Uncharacterized protein</fullName>
    </submittedName>
</protein>
<accession>A0AAV2RM87</accession>
<feature type="non-terminal residue" evidence="2">
    <location>
        <position position="1"/>
    </location>
</feature>
<keyword evidence="3" id="KW-1185">Reference proteome</keyword>
<dbReference type="EMBL" id="CAXKWB010026201">
    <property type="protein sequence ID" value="CAL4129742.1"/>
    <property type="molecule type" value="Genomic_DNA"/>
</dbReference>
<name>A0AAV2RM87_MEGNR</name>
<feature type="chain" id="PRO_5043528193" evidence="1">
    <location>
        <begin position="39"/>
        <end position="152"/>
    </location>
</feature>
<keyword evidence="1" id="KW-0732">Signal</keyword>
<gene>
    <name evidence="2" type="ORF">MNOR_LOCUS26352</name>
</gene>
<sequence length="152" mass="16998">KHLSFSGPSRQYYSDWKMWRYCVVTLLVLVALSGTAWGQEYPEGVQDGPCPDIGFKGLKWKFNYTAIEGTWNEQLRMKSSKQPNQCPTTNTWGGSDTLPNVTNIIAGTTPDGSTFAVPREGVIGDAPNQRLYANPQPDLDFSIPMSYLQKCR</sequence>
<dbReference type="Proteomes" id="UP001497623">
    <property type="component" value="Unassembled WGS sequence"/>
</dbReference>
<reference evidence="2 3" key="1">
    <citation type="submission" date="2024-05" db="EMBL/GenBank/DDBJ databases">
        <authorList>
            <person name="Wallberg A."/>
        </authorList>
    </citation>
    <scope>NUCLEOTIDE SEQUENCE [LARGE SCALE GENOMIC DNA]</scope>
</reference>
<evidence type="ECO:0000313" key="3">
    <source>
        <dbReference type="Proteomes" id="UP001497623"/>
    </source>
</evidence>
<evidence type="ECO:0000313" key="2">
    <source>
        <dbReference type="EMBL" id="CAL4129742.1"/>
    </source>
</evidence>